<gene>
    <name evidence="2" type="ORF">CFD26_106795</name>
</gene>
<dbReference type="AlphaFoldDB" id="A0A397HBZ8"/>
<dbReference type="SUPFAM" id="SSF53649">
    <property type="entry name" value="Alkaline phosphatase-like"/>
    <property type="match status" value="1"/>
</dbReference>
<dbReference type="InterPro" id="IPR017850">
    <property type="entry name" value="Alkaline_phosphatase_core_sf"/>
</dbReference>
<dbReference type="STRING" id="1245748.A0A397HBZ8"/>
<dbReference type="Proteomes" id="UP000215289">
    <property type="component" value="Unassembled WGS sequence"/>
</dbReference>
<sequence length="509" mass="54291">MYGRLLPLALAMTAMAYPSAKPQGPIGGATPEPLDGQWTPPSHVYSNGPYKQVVYLSFDGMHQTDLVEYIEMFPNSTFASVVKNSIVFNNAKASKPSDSFPATIAPFTGASARVSGVYWQVTWAKDLYPPSSNCSGPIGSVADWSQVIDYNASSITGGNAFNLSALPMKLNSWGVCEPLFPHDYLRVNTVFEVGRANGLNTAYFDKHPGYEFVNGPSGLGLTQGYFPENAAVASTLEAQLAWDDLHWSALANVTAGHYVNGTGSIDFSIIGSNFNSITWAQSSGGGYSNCSTLANPIFSPNLTAAFHAADAKLGAFIKQLEAAGKLESTLLILSSKQGQSPVDESTLTLIDPQLVINATGVNVSLLTASDTGLIWLENGQDAVTAKNNLLAKAEELNIVNVLAGDEVWEYGFGNPRLDPRAPDVVILAKDGTLYESGATEDHGGWFPDDLDVPLVLYNPTFTHANISLEVRTTQIASTILAALGLPLAQLDGWRMEGSPVLPFIGLSNQ</sequence>
<dbReference type="EMBL" id="NIDN02000017">
    <property type="protein sequence ID" value="RLM00307.1"/>
    <property type="molecule type" value="Genomic_DNA"/>
</dbReference>
<proteinExistence type="predicted"/>
<feature type="signal peptide" evidence="1">
    <location>
        <begin position="1"/>
        <end position="16"/>
    </location>
</feature>
<organism evidence="2 3">
    <name type="scientific">Aspergillus turcosus</name>
    <dbReference type="NCBI Taxonomy" id="1245748"/>
    <lineage>
        <taxon>Eukaryota</taxon>
        <taxon>Fungi</taxon>
        <taxon>Dikarya</taxon>
        <taxon>Ascomycota</taxon>
        <taxon>Pezizomycotina</taxon>
        <taxon>Eurotiomycetes</taxon>
        <taxon>Eurotiomycetidae</taxon>
        <taxon>Eurotiales</taxon>
        <taxon>Aspergillaceae</taxon>
        <taxon>Aspergillus</taxon>
        <taxon>Aspergillus subgen. Fumigati</taxon>
    </lineage>
</organism>
<evidence type="ECO:0000256" key="1">
    <source>
        <dbReference type="SAM" id="SignalP"/>
    </source>
</evidence>
<accession>A0A397HBZ8</accession>
<keyword evidence="1" id="KW-0732">Signal</keyword>
<evidence type="ECO:0000313" key="3">
    <source>
        <dbReference type="Proteomes" id="UP000215289"/>
    </source>
</evidence>
<evidence type="ECO:0000313" key="2">
    <source>
        <dbReference type="EMBL" id="RLM00307.1"/>
    </source>
</evidence>
<dbReference type="Pfam" id="PF01663">
    <property type="entry name" value="Phosphodiest"/>
    <property type="match status" value="1"/>
</dbReference>
<reference evidence="2 3" key="1">
    <citation type="submission" date="2018-08" db="EMBL/GenBank/DDBJ databases">
        <title>Draft genome sequences of two Aspergillus turcosus clinical strains isolated from bronchoalveolar lavage fluid: one azole-susceptible and the other azole-resistant.</title>
        <authorList>
            <person name="Parent-Michaud M."/>
            <person name="Dufresne P.J."/>
            <person name="Fournier E."/>
            <person name="Martineau C."/>
            <person name="Moreira S."/>
            <person name="Perkins V."/>
            <person name="De Repentigny L."/>
            <person name="Dufresne S.F."/>
        </authorList>
    </citation>
    <scope>NUCLEOTIDE SEQUENCE [LARGE SCALE GENOMIC DNA]</scope>
    <source>
        <strain evidence="2">HMR AF 1038</strain>
    </source>
</reference>
<feature type="chain" id="PRO_5043166660" evidence="1">
    <location>
        <begin position="17"/>
        <end position="509"/>
    </location>
</feature>
<name>A0A397HBZ8_9EURO</name>
<dbReference type="OrthoDB" id="2118639at2759"/>
<keyword evidence="3" id="KW-1185">Reference proteome</keyword>
<dbReference type="Gene3D" id="3.40.720.10">
    <property type="entry name" value="Alkaline Phosphatase, subunit A"/>
    <property type="match status" value="1"/>
</dbReference>
<protein>
    <submittedName>
        <fullName evidence="2">Uncharacterized protein</fullName>
    </submittedName>
</protein>
<comment type="caution">
    <text evidence="2">The sequence shown here is derived from an EMBL/GenBank/DDBJ whole genome shotgun (WGS) entry which is preliminary data.</text>
</comment>
<dbReference type="InterPro" id="IPR002591">
    <property type="entry name" value="Phosphodiest/P_Trfase"/>
</dbReference>